<comment type="caution">
    <text evidence="1">The sequence shown here is derived from an EMBL/GenBank/DDBJ whole genome shotgun (WGS) entry which is preliminary data.</text>
</comment>
<proteinExistence type="predicted"/>
<sequence>MHFPIFLERIKWLLLLCLLLLTAGCTTWKLGASGQKKYPAKRM</sequence>
<evidence type="ECO:0000313" key="1">
    <source>
        <dbReference type="EMBL" id="MDR7211065.1"/>
    </source>
</evidence>
<protein>
    <submittedName>
        <fullName evidence="1">Uncharacterized protein</fullName>
    </submittedName>
</protein>
<dbReference type="EMBL" id="JAVDWQ010000010">
    <property type="protein sequence ID" value="MDR7211065.1"/>
    <property type="molecule type" value="Genomic_DNA"/>
</dbReference>
<keyword evidence="2" id="KW-1185">Reference proteome</keyword>
<reference evidence="1 2" key="1">
    <citation type="submission" date="2023-07" db="EMBL/GenBank/DDBJ databases">
        <title>Sorghum-associated microbial communities from plants grown in Nebraska, USA.</title>
        <authorList>
            <person name="Schachtman D."/>
        </authorList>
    </citation>
    <scope>NUCLEOTIDE SEQUENCE [LARGE SCALE GENOMIC DNA]</scope>
    <source>
        <strain evidence="1 2">4129</strain>
    </source>
</reference>
<gene>
    <name evidence="1" type="ORF">J2W48_003016</name>
</gene>
<evidence type="ECO:0000313" key="2">
    <source>
        <dbReference type="Proteomes" id="UP001269081"/>
    </source>
</evidence>
<name>A0ABU1YA10_9FLAO</name>
<accession>A0ABU1YA10</accession>
<organism evidence="1 2">
    <name type="scientific">Flavobacterium piscis</name>
    <dbReference type="NCBI Taxonomy" id="1114874"/>
    <lineage>
        <taxon>Bacteria</taxon>
        <taxon>Pseudomonadati</taxon>
        <taxon>Bacteroidota</taxon>
        <taxon>Flavobacteriia</taxon>
        <taxon>Flavobacteriales</taxon>
        <taxon>Flavobacteriaceae</taxon>
        <taxon>Flavobacterium</taxon>
    </lineage>
</organism>
<dbReference type="Proteomes" id="UP001269081">
    <property type="component" value="Unassembled WGS sequence"/>
</dbReference>